<name>A0A5C5XP15_9PLAN</name>
<sequence>MSCDHRNSKIVLIVLFLGIIWLPLVLSILGTGRQSEISFLNTEQRSPQNYPSTPRTITELSSYPNAFEKAFNDRFPLREQSIQLYGKLCIQGLHTTPNSQLLLGKNGHCYLGSHFDDRKYAAALAPIQIDEEKIPQEVAQVETYGEFLKCLPVPSVMISIPTSHVLDFENLPEFIQRQADPEVIEAPQSLRVMQSVSKPVRERFMLCPYARIRQANAQYPLYAEKNFHWHTGRYTRLMASCIAEHFGIEQYEEPKSEEFQYESTTSDLNQFASYEMISHNTEVYRPEVWNQLGIADQTASDVYPKLPPLNHTRYTVNPKRNHCILVVGESFTPMLNPDLARYFGEVISVNYNVARQNPEVRKWLEVVMGDVRPDYVVFLHHQIFYIFDDFMTDYRAIQGADQSVQQIASDPEMPRSNH</sequence>
<reference evidence="1 2" key="1">
    <citation type="submission" date="2019-02" db="EMBL/GenBank/DDBJ databases">
        <title>Deep-cultivation of Planctomycetes and their phenomic and genomic characterization uncovers novel biology.</title>
        <authorList>
            <person name="Wiegand S."/>
            <person name="Jogler M."/>
            <person name="Boedeker C."/>
            <person name="Pinto D."/>
            <person name="Vollmers J."/>
            <person name="Rivas-Marin E."/>
            <person name="Kohn T."/>
            <person name="Peeters S.H."/>
            <person name="Heuer A."/>
            <person name="Rast P."/>
            <person name="Oberbeckmann S."/>
            <person name="Bunk B."/>
            <person name="Jeske O."/>
            <person name="Meyerdierks A."/>
            <person name="Storesund J.E."/>
            <person name="Kallscheuer N."/>
            <person name="Luecker S."/>
            <person name="Lage O.M."/>
            <person name="Pohl T."/>
            <person name="Merkel B.J."/>
            <person name="Hornburger P."/>
            <person name="Mueller R.-W."/>
            <person name="Bruemmer F."/>
            <person name="Labrenz M."/>
            <person name="Spormann A.M."/>
            <person name="Op Den Camp H."/>
            <person name="Overmann J."/>
            <person name="Amann R."/>
            <person name="Jetten M.S.M."/>
            <person name="Mascher T."/>
            <person name="Medema M.H."/>
            <person name="Devos D.P."/>
            <person name="Kaster A.-K."/>
            <person name="Ovreas L."/>
            <person name="Rohde M."/>
            <person name="Galperin M.Y."/>
            <person name="Jogler C."/>
        </authorList>
    </citation>
    <scope>NUCLEOTIDE SEQUENCE [LARGE SCALE GENOMIC DNA]</scope>
    <source>
        <strain evidence="1 2">Pan54</strain>
    </source>
</reference>
<accession>A0A5C5XP15</accession>
<comment type="caution">
    <text evidence="1">The sequence shown here is derived from an EMBL/GenBank/DDBJ whole genome shotgun (WGS) entry which is preliminary data.</text>
</comment>
<evidence type="ECO:0008006" key="3">
    <source>
        <dbReference type="Google" id="ProtNLM"/>
    </source>
</evidence>
<protein>
    <recommendedName>
        <fullName evidence="3">AlgX/AlgJ SGNH hydrolase-like domain-containing protein</fullName>
    </recommendedName>
</protein>
<evidence type="ECO:0000313" key="2">
    <source>
        <dbReference type="Proteomes" id="UP000316095"/>
    </source>
</evidence>
<keyword evidence="2" id="KW-1185">Reference proteome</keyword>
<dbReference type="AlphaFoldDB" id="A0A5C5XP15"/>
<dbReference type="RefSeq" id="WP_146506031.1">
    <property type="nucleotide sequence ID" value="NZ_SJPG01000001.1"/>
</dbReference>
<gene>
    <name evidence="1" type="ORF">Pan54_50710</name>
</gene>
<proteinExistence type="predicted"/>
<organism evidence="1 2">
    <name type="scientific">Rubinisphaera italica</name>
    <dbReference type="NCBI Taxonomy" id="2527969"/>
    <lineage>
        <taxon>Bacteria</taxon>
        <taxon>Pseudomonadati</taxon>
        <taxon>Planctomycetota</taxon>
        <taxon>Planctomycetia</taxon>
        <taxon>Planctomycetales</taxon>
        <taxon>Planctomycetaceae</taxon>
        <taxon>Rubinisphaera</taxon>
    </lineage>
</organism>
<dbReference type="Proteomes" id="UP000316095">
    <property type="component" value="Unassembled WGS sequence"/>
</dbReference>
<evidence type="ECO:0000313" key="1">
    <source>
        <dbReference type="EMBL" id="TWT64309.1"/>
    </source>
</evidence>
<dbReference type="OrthoDB" id="175771at2"/>
<dbReference type="EMBL" id="SJPG01000001">
    <property type="protein sequence ID" value="TWT64309.1"/>
    <property type="molecule type" value="Genomic_DNA"/>
</dbReference>